<proteinExistence type="predicted"/>
<dbReference type="Gene3D" id="1.20.120.330">
    <property type="entry name" value="Nucleotidyltransferases domain 2"/>
    <property type="match status" value="1"/>
</dbReference>
<dbReference type="WBParaSite" id="Csp11.Scaffold630.g19422.t1">
    <property type="protein sequence ID" value="Csp11.Scaffold630.g19422.t1"/>
    <property type="gene ID" value="Csp11.Scaffold630.g19422"/>
</dbReference>
<dbReference type="InterPro" id="IPR010268">
    <property type="entry name" value="PaREP1"/>
</dbReference>
<dbReference type="Proteomes" id="UP000095282">
    <property type="component" value="Unplaced"/>
</dbReference>
<dbReference type="AlphaFoldDB" id="A0A1I7UUB3"/>
<protein>
    <submittedName>
        <fullName evidence="2">Uncharacterized protein</fullName>
    </submittedName>
</protein>
<keyword evidence="1" id="KW-1185">Reference proteome</keyword>
<evidence type="ECO:0000313" key="1">
    <source>
        <dbReference type="Proteomes" id="UP000095282"/>
    </source>
</evidence>
<organism evidence="1 2">
    <name type="scientific">Caenorhabditis tropicalis</name>
    <dbReference type="NCBI Taxonomy" id="1561998"/>
    <lineage>
        <taxon>Eukaryota</taxon>
        <taxon>Metazoa</taxon>
        <taxon>Ecdysozoa</taxon>
        <taxon>Nematoda</taxon>
        <taxon>Chromadorea</taxon>
        <taxon>Rhabditida</taxon>
        <taxon>Rhabditina</taxon>
        <taxon>Rhabditomorpha</taxon>
        <taxon>Rhabditoidea</taxon>
        <taxon>Rhabditidae</taxon>
        <taxon>Peloderinae</taxon>
        <taxon>Caenorhabditis</taxon>
    </lineage>
</organism>
<dbReference type="eggNOG" id="ENOG502TJWB">
    <property type="taxonomic scope" value="Eukaryota"/>
</dbReference>
<evidence type="ECO:0000313" key="2">
    <source>
        <dbReference type="WBParaSite" id="Csp11.Scaffold630.g19422.t1"/>
    </source>
</evidence>
<name>A0A1I7UUB3_9PELO</name>
<accession>A0A1I7UUB3</accession>
<reference evidence="2" key="1">
    <citation type="submission" date="2016-11" db="UniProtKB">
        <authorList>
            <consortium name="WormBaseParasite"/>
        </authorList>
    </citation>
    <scope>IDENTIFICATION</scope>
</reference>
<dbReference type="Pfam" id="PF05942">
    <property type="entry name" value="PaREP1"/>
    <property type="match status" value="1"/>
</dbReference>
<sequence>MLRSRFGYQLGTTVSNIRMIHGKQLIYSVNMLKERANGYLADNDTAQASEKSFQASKLALMNYVKRLEETADVEIVPRDMENPWSYKIFNKLIRLVVKKADGDQAKDIVAGWKSAYEFHIKGWTQNDLSVEDVKFSLPFVFRFIDIVDGELNLNREMATYVKENLFTINIEEIAAEIHEEENKGRITQLLQNLKMRKDLLVKLNALYKKKYGEDLADILFRHKDEFKKRVFFE</sequence>